<feature type="region of interest" description="Disordered" evidence="1">
    <location>
        <begin position="103"/>
        <end position="171"/>
    </location>
</feature>
<feature type="compositionally biased region" description="Polar residues" evidence="1">
    <location>
        <begin position="143"/>
        <end position="156"/>
    </location>
</feature>
<proteinExistence type="predicted"/>
<keyword evidence="4" id="KW-1185">Reference proteome</keyword>
<evidence type="ECO:0000256" key="2">
    <source>
        <dbReference type="SAM" id="Phobius"/>
    </source>
</evidence>
<accession>A0ABV3G507</accession>
<sequence>MTTTETSTRLAEQQAHLAALSALDTKKAQILYACEQMHRQRLKLTGTTVRAWLAPFGVEVGRASTATVVTEWCREHDIVRTGDLAALTTEMLAELDVERGRVPAAPAPTEQSEQAERTAAVTERSATEQSEQSAEASEHRTANTEQNEQGEQSLTEQPERTEQTTLNGVGVRATTSPVERAILPAVLPPVEVATPQAGQAAPVPNSPEHDETEHLVLSAPNIERTANEHTTATAGESPAVTSPVVVEQVVEPVKAKKPLVVWPVMLMALSAFVSIWSGWVGLGEMTGFGVVEVLPGISEFKLNTAITLPIGVEAYASYALYVWLSGRTRTPGTKAFAKWSAIASLSLGAAGQIAYHLLMQSQHDELEAAKATAVELARTTGSTVVEPLAIAPWWITTFVACLPVIVVGMGAALAHMVLSEREH</sequence>
<evidence type="ECO:0008006" key="5">
    <source>
        <dbReference type="Google" id="ProtNLM"/>
    </source>
</evidence>
<organism evidence="3 4">
    <name type="scientific">Nocardia aurea</name>
    <dbReference type="NCBI Taxonomy" id="2144174"/>
    <lineage>
        <taxon>Bacteria</taxon>
        <taxon>Bacillati</taxon>
        <taxon>Actinomycetota</taxon>
        <taxon>Actinomycetes</taxon>
        <taxon>Mycobacteriales</taxon>
        <taxon>Nocardiaceae</taxon>
        <taxon>Nocardia</taxon>
    </lineage>
</organism>
<evidence type="ECO:0000256" key="1">
    <source>
        <dbReference type="SAM" id="MobiDB-lite"/>
    </source>
</evidence>
<gene>
    <name evidence="3" type="ORF">AB0I48_34875</name>
</gene>
<dbReference type="Proteomes" id="UP001551695">
    <property type="component" value="Unassembled WGS sequence"/>
</dbReference>
<evidence type="ECO:0000313" key="4">
    <source>
        <dbReference type="Proteomes" id="UP001551695"/>
    </source>
</evidence>
<feature type="transmembrane region" description="Helical" evidence="2">
    <location>
        <begin position="393"/>
        <end position="418"/>
    </location>
</feature>
<feature type="compositionally biased region" description="Low complexity" evidence="1">
    <location>
        <begin position="122"/>
        <end position="135"/>
    </location>
</feature>
<feature type="transmembrane region" description="Helical" evidence="2">
    <location>
        <begin position="336"/>
        <end position="358"/>
    </location>
</feature>
<keyword evidence="2" id="KW-0812">Transmembrane</keyword>
<keyword evidence="2" id="KW-1133">Transmembrane helix</keyword>
<dbReference type="EMBL" id="JBFAKC010000026">
    <property type="protein sequence ID" value="MEV0712750.1"/>
    <property type="molecule type" value="Genomic_DNA"/>
</dbReference>
<evidence type="ECO:0000313" key="3">
    <source>
        <dbReference type="EMBL" id="MEV0712750.1"/>
    </source>
</evidence>
<protein>
    <recommendedName>
        <fullName evidence="5">ABC transporter permease</fullName>
    </recommendedName>
</protein>
<name>A0ABV3G507_9NOCA</name>
<feature type="transmembrane region" description="Helical" evidence="2">
    <location>
        <begin position="302"/>
        <end position="324"/>
    </location>
</feature>
<reference evidence="3 4" key="1">
    <citation type="submission" date="2024-06" db="EMBL/GenBank/DDBJ databases">
        <title>The Natural Products Discovery Center: Release of the First 8490 Sequenced Strains for Exploring Actinobacteria Biosynthetic Diversity.</title>
        <authorList>
            <person name="Kalkreuter E."/>
            <person name="Kautsar S.A."/>
            <person name="Yang D."/>
            <person name="Bader C.D."/>
            <person name="Teijaro C.N."/>
            <person name="Fluegel L."/>
            <person name="Davis C.M."/>
            <person name="Simpson J.R."/>
            <person name="Lauterbach L."/>
            <person name="Steele A.D."/>
            <person name="Gui C."/>
            <person name="Meng S."/>
            <person name="Li G."/>
            <person name="Viehrig K."/>
            <person name="Ye F."/>
            <person name="Su P."/>
            <person name="Kiefer A.F."/>
            <person name="Nichols A."/>
            <person name="Cepeda A.J."/>
            <person name="Yan W."/>
            <person name="Fan B."/>
            <person name="Jiang Y."/>
            <person name="Adhikari A."/>
            <person name="Zheng C.-J."/>
            <person name="Schuster L."/>
            <person name="Cowan T.M."/>
            <person name="Smanski M.J."/>
            <person name="Chevrette M.G."/>
            <person name="De Carvalho L.P.S."/>
            <person name="Shen B."/>
        </authorList>
    </citation>
    <scope>NUCLEOTIDE SEQUENCE [LARGE SCALE GENOMIC DNA]</scope>
    <source>
        <strain evidence="3 4">NPDC050403</strain>
    </source>
</reference>
<feature type="transmembrane region" description="Helical" evidence="2">
    <location>
        <begin position="259"/>
        <end position="282"/>
    </location>
</feature>
<dbReference type="RefSeq" id="WP_357790011.1">
    <property type="nucleotide sequence ID" value="NZ_JBFAKC010000026.1"/>
</dbReference>
<keyword evidence="2" id="KW-0472">Membrane</keyword>
<comment type="caution">
    <text evidence="3">The sequence shown here is derived from an EMBL/GenBank/DDBJ whole genome shotgun (WGS) entry which is preliminary data.</text>
</comment>